<proteinExistence type="inferred from homology"/>
<feature type="domain" description="Alpha-defensin N-terminal" evidence="8">
    <location>
        <begin position="1"/>
        <end position="51"/>
    </location>
</feature>
<keyword evidence="5" id="KW-0044">Antibiotic</keyword>
<feature type="region of interest" description="Disordered" evidence="6">
    <location>
        <begin position="22"/>
        <end position="44"/>
    </location>
</feature>
<keyword evidence="9" id="KW-1185">Reference proteome</keyword>
<feature type="chain" id="PRO_5045349830" evidence="7">
    <location>
        <begin position="20"/>
        <end position="102"/>
    </location>
</feature>
<gene>
    <name evidence="10" type="primary">LOC101659125</name>
</gene>
<dbReference type="RefSeq" id="XP_004707794.1">
    <property type="nucleotide sequence ID" value="XM_004707737.1"/>
</dbReference>
<evidence type="ECO:0000256" key="2">
    <source>
        <dbReference type="ARBA" id="ARBA00022529"/>
    </source>
</evidence>
<evidence type="ECO:0000256" key="5">
    <source>
        <dbReference type="ARBA" id="ARBA00023022"/>
    </source>
</evidence>
<evidence type="ECO:0000313" key="10">
    <source>
        <dbReference type="RefSeq" id="XP_004707794.1"/>
    </source>
</evidence>
<evidence type="ECO:0000256" key="4">
    <source>
        <dbReference type="ARBA" id="ARBA00022940"/>
    </source>
</evidence>
<dbReference type="Proteomes" id="UP000694863">
    <property type="component" value="Unplaced"/>
</dbReference>
<dbReference type="PANTHER" id="PTHR11876">
    <property type="entry name" value="ALPHA-DEFENSIN 1"/>
    <property type="match status" value="1"/>
</dbReference>
<dbReference type="PANTHER" id="PTHR11876:SF28">
    <property type="entry name" value="ALPHA-DEFENSIN 1"/>
    <property type="match status" value="1"/>
</dbReference>
<dbReference type="InterPro" id="IPR016327">
    <property type="entry name" value="Alpha-defensin"/>
</dbReference>
<evidence type="ECO:0000256" key="6">
    <source>
        <dbReference type="SAM" id="MobiDB-lite"/>
    </source>
</evidence>
<feature type="compositionally biased region" description="Acidic residues" evidence="6">
    <location>
        <begin position="27"/>
        <end position="41"/>
    </location>
</feature>
<sequence length="102" mass="11040">MRTLALLAAILLLALQAQTEPLRETNDEVTDQEEPGAEDQDVAVSFDEDKLSALDDSKDQGVPLENIVVGFAAIIVFAEYVAAAEKNSVHNLHEKSVKPLVP</sequence>
<evidence type="ECO:0000256" key="1">
    <source>
        <dbReference type="ARBA" id="ARBA00006519"/>
    </source>
</evidence>
<keyword evidence="4" id="KW-0211">Defensin</keyword>
<dbReference type="SMART" id="SM01418">
    <property type="entry name" value="Defensin_propep"/>
    <property type="match status" value="1"/>
</dbReference>
<feature type="signal peptide" evidence="7">
    <location>
        <begin position="1"/>
        <end position="19"/>
    </location>
</feature>
<evidence type="ECO:0000256" key="3">
    <source>
        <dbReference type="ARBA" id="ARBA00022729"/>
    </source>
</evidence>
<dbReference type="Pfam" id="PF00879">
    <property type="entry name" value="Defensin_propep"/>
    <property type="match status" value="1"/>
</dbReference>
<evidence type="ECO:0000259" key="8">
    <source>
        <dbReference type="SMART" id="SM01418"/>
    </source>
</evidence>
<dbReference type="InterPro" id="IPR002366">
    <property type="entry name" value="Alpha-defensin_N"/>
</dbReference>
<protein>
    <submittedName>
        <fullName evidence="10">Neutrophil defensin 6-like</fullName>
    </submittedName>
</protein>
<reference evidence="10" key="1">
    <citation type="submission" date="2025-08" db="UniProtKB">
        <authorList>
            <consortium name="RefSeq"/>
        </authorList>
    </citation>
    <scope>IDENTIFICATION</scope>
</reference>
<evidence type="ECO:0000256" key="7">
    <source>
        <dbReference type="SAM" id="SignalP"/>
    </source>
</evidence>
<comment type="similarity">
    <text evidence="1">Belongs to the alpha-defensin family.</text>
</comment>
<keyword evidence="2" id="KW-0929">Antimicrobial</keyword>
<evidence type="ECO:0000313" key="9">
    <source>
        <dbReference type="Proteomes" id="UP000694863"/>
    </source>
</evidence>
<dbReference type="GeneID" id="101659125"/>
<accession>A0ABM0IU49</accession>
<organism evidence="9 10">
    <name type="scientific">Echinops telfairi</name>
    <name type="common">Lesser hedgehog tenrec</name>
    <dbReference type="NCBI Taxonomy" id="9371"/>
    <lineage>
        <taxon>Eukaryota</taxon>
        <taxon>Metazoa</taxon>
        <taxon>Chordata</taxon>
        <taxon>Craniata</taxon>
        <taxon>Vertebrata</taxon>
        <taxon>Euteleostomi</taxon>
        <taxon>Mammalia</taxon>
        <taxon>Eutheria</taxon>
        <taxon>Afrotheria</taxon>
        <taxon>Tenrecidae</taxon>
        <taxon>Tenrecinae</taxon>
        <taxon>Echinops</taxon>
    </lineage>
</organism>
<name>A0ABM0IU49_ECHTE</name>
<keyword evidence="3 7" id="KW-0732">Signal</keyword>